<keyword evidence="8" id="KW-0411">Iron-sulfur</keyword>
<evidence type="ECO:0000256" key="5">
    <source>
        <dbReference type="ARBA" id="ARBA00022723"/>
    </source>
</evidence>
<dbReference type="OrthoDB" id="9808002at2"/>
<evidence type="ECO:0000256" key="7">
    <source>
        <dbReference type="ARBA" id="ARBA00023004"/>
    </source>
</evidence>
<dbReference type="EC" id="2.8.1.7" evidence="3"/>
<gene>
    <name evidence="12" type="ORF">SAMN05660706_10926</name>
</gene>
<keyword evidence="5" id="KW-0479">Metal-binding</keyword>
<dbReference type="InterPro" id="IPR020578">
    <property type="entry name" value="Aminotrans_V_PyrdxlP_BS"/>
</dbReference>
<dbReference type="AlphaFoldDB" id="A0A1I6DD88"/>
<organism evidence="12 13">
    <name type="scientific">Desulfoscipio geothermicus DSM 3669</name>
    <dbReference type="NCBI Taxonomy" id="1121426"/>
    <lineage>
        <taxon>Bacteria</taxon>
        <taxon>Bacillati</taxon>
        <taxon>Bacillota</taxon>
        <taxon>Clostridia</taxon>
        <taxon>Eubacteriales</taxon>
        <taxon>Desulfallaceae</taxon>
        <taxon>Desulfoscipio</taxon>
    </lineage>
</organism>
<accession>A0A1I6DD88</accession>
<dbReference type="PANTHER" id="PTHR11601">
    <property type="entry name" value="CYSTEINE DESULFURYLASE FAMILY MEMBER"/>
    <property type="match status" value="1"/>
</dbReference>
<keyword evidence="7" id="KW-0408">Iron</keyword>
<evidence type="ECO:0000256" key="1">
    <source>
        <dbReference type="ARBA" id="ARBA00001933"/>
    </source>
</evidence>
<dbReference type="SUPFAM" id="SSF53383">
    <property type="entry name" value="PLP-dependent transferases"/>
    <property type="match status" value="1"/>
</dbReference>
<evidence type="ECO:0000259" key="11">
    <source>
        <dbReference type="Pfam" id="PF00266"/>
    </source>
</evidence>
<keyword evidence="13" id="KW-1185">Reference proteome</keyword>
<dbReference type="InterPro" id="IPR015424">
    <property type="entry name" value="PyrdxlP-dep_Trfase"/>
</dbReference>
<dbReference type="InterPro" id="IPR015421">
    <property type="entry name" value="PyrdxlP-dep_Trfase_major"/>
</dbReference>
<dbReference type="GO" id="GO:0046872">
    <property type="term" value="F:metal ion binding"/>
    <property type="evidence" value="ECO:0007669"/>
    <property type="project" value="UniProtKB-KW"/>
</dbReference>
<evidence type="ECO:0000313" key="13">
    <source>
        <dbReference type="Proteomes" id="UP000199584"/>
    </source>
</evidence>
<name>A0A1I6DD88_9FIRM</name>
<dbReference type="PANTHER" id="PTHR11601:SF34">
    <property type="entry name" value="CYSTEINE DESULFURASE"/>
    <property type="match status" value="1"/>
</dbReference>
<dbReference type="GO" id="GO:0051536">
    <property type="term" value="F:iron-sulfur cluster binding"/>
    <property type="evidence" value="ECO:0007669"/>
    <property type="project" value="UniProtKB-KW"/>
</dbReference>
<dbReference type="PIRSF" id="PIRSF005572">
    <property type="entry name" value="NifS"/>
    <property type="match status" value="1"/>
</dbReference>
<comment type="cofactor">
    <cofactor evidence="1 10">
        <name>pyridoxal 5'-phosphate</name>
        <dbReference type="ChEBI" id="CHEBI:597326"/>
    </cofactor>
</comment>
<protein>
    <recommendedName>
        <fullName evidence="3">cysteine desulfurase</fullName>
        <ecNumber evidence="3">2.8.1.7</ecNumber>
    </recommendedName>
</protein>
<evidence type="ECO:0000256" key="9">
    <source>
        <dbReference type="ARBA" id="ARBA00050776"/>
    </source>
</evidence>
<dbReference type="FunFam" id="3.40.640.10:FF:000084">
    <property type="entry name" value="IscS-like cysteine desulfurase"/>
    <property type="match status" value="1"/>
</dbReference>
<dbReference type="STRING" id="39060.SAMN05660706_10926"/>
<evidence type="ECO:0000256" key="4">
    <source>
        <dbReference type="ARBA" id="ARBA00022679"/>
    </source>
</evidence>
<evidence type="ECO:0000256" key="6">
    <source>
        <dbReference type="ARBA" id="ARBA00022898"/>
    </source>
</evidence>
<dbReference type="RefSeq" id="WP_092482733.1">
    <property type="nucleotide sequence ID" value="NZ_FOYM01000009.1"/>
</dbReference>
<dbReference type="Pfam" id="PF00266">
    <property type="entry name" value="Aminotran_5"/>
    <property type="match status" value="1"/>
</dbReference>
<reference evidence="13" key="1">
    <citation type="submission" date="2016-10" db="EMBL/GenBank/DDBJ databases">
        <authorList>
            <person name="Varghese N."/>
            <person name="Submissions S."/>
        </authorList>
    </citation>
    <scope>NUCLEOTIDE SEQUENCE [LARGE SCALE GENOMIC DNA]</scope>
    <source>
        <strain evidence="13">DSM 3669</strain>
    </source>
</reference>
<proteinExistence type="inferred from homology"/>
<comment type="similarity">
    <text evidence="2">Belongs to the class-V pyridoxal-phosphate-dependent aminotransferase family. NifS/IscS subfamily.</text>
</comment>
<evidence type="ECO:0000256" key="2">
    <source>
        <dbReference type="ARBA" id="ARBA00006490"/>
    </source>
</evidence>
<evidence type="ECO:0000256" key="3">
    <source>
        <dbReference type="ARBA" id="ARBA00012239"/>
    </source>
</evidence>
<dbReference type="InterPro" id="IPR000192">
    <property type="entry name" value="Aminotrans_V_dom"/>
</dbReference>
<sequence length="392" mass="41339">MREVYLDNSATTRPYPEVVRAVVEAMEENYGNPSSLHRKGVEAGRAVTRARETVAAGLGVAPGEIVFTGGGSEAVNLAVKGVLPGRRGRHVITTAVEHPAVLNACGQLKERGIEITVLPVDGEGVVDPGHLRAALRDDTYLVAIMHVNNEVGAVQPLDELAAVIAEFRRAGRRLLWHVDAIQAYGKLPQRPAELGVDLLSVSAHKVHGPKGVGALYVAPRTQLQPLVAGGGQEAGLRSGTENVPGIAGFGAAAAVIAREARDSNTAKKLFALKKRLVEGILAAVPGAVLNGPACREDNPRCAPHIANISFPGLRGEVLLHSLEGRGIYVSTGSACASRKNPGSHVLKAMGLKGELLEGAIRFSLSYTNTEEEIDYAVENTVAAVEELRALYD</sequence>
<keyword evidence="6" id="KW-0663">Pyridoxal phosphate</keyword>
<dbReference type="PROSITE" id="PS00595">
    <property type="entry name" value="AA_TRANSFER_CLASS_5"/>
    <property type="match status" value="1"/>
</dbReference>
<dbReference type="InterPro" id="IPR015422">
    <property type="entry name" value="PyrdxlP-dep_Trfase_small"/>
</dbReference>
<dbReference type="Gene3D" id="3.40.640.10">
    <property type="entry name" value="Type I PLP-dependent aspartate aminotransferase-like (Major domain)"/>
    <property type="match status" value="1"/>
</dbReference>
<dbReference type="Gene3D" id="3.90.1150.10">
    <property type="entry name" value="Aspartate Aminotransferase, domain 1"/>
    <property type="match status" value="1"/>
</dbReference>
<dbReference type="GO" id="GO:0031071">
    <property type="term" value="F:cysteine desulfurase activity"/>
    <property type="evidence" value="ECO:0007669"/>
    <property type="project" value="UniProtKB-EC"/>
</dbReference>
<keyword evidence="4" id="KW-0808">Transferase</keyword>
<evidence type="ECO:0000313" key="12">
    <source>
        <dbReference type="EMBL" id="SFR03425.1"/>
    </source>
</evidence>
<dbReference type="InterPro" id="IPR016454">
    <property type="entry name" value="Cysteine_dSase"/>
</dbReference>
<evidence type="ECO:0000256" key="8">
    <source>
        <dbReference type="ARBA" id="ARBA00023014"/>
    </source>
</evidence>
<dbReference type="Gene3D" id="1.10.260.50">
    <property type="match status" value="1"/>
</dbReference>
<feature type="domain" description="Aminotransferase class V" evidence="11">
    <location>
        <begin position="4"/>
        <end position="375"/>
    </location>
</feature>
<comment type="catalytic activity">
    <reaction evidence="9">
        <text>(sulfur carrier)-H + L-cysteine = (sulfur carrier)-SH + L-alanine</text>
        <dbReference type="Rhea" id="RHEA:43892"/>
        <dbReference type="Rhea" id="RHEA-COMP:14737"/>
        <dbReference type="Rhea" id="RHEA-COMP:14739"/>
        <dbReference type="ChEBI" id="CHEBI:29917"/>
        <dbReference type="ChEBI" id="CHEBI:35235"/>
        <dbReference type="ChEBI" id="CHEBI:57972"/>
        <dbReference type="ChEBI" id="CHEBI:64428"/>
        <dbReference type="EC" id="2.8.1.7"/>
    </reaction>
</comment>
<dbReference type="Proteomes" id="UP000199584">
    <property type="component" value="Unassembled WGS sequence"/>
</dbReference>
<evidence type="ECO:0000256" key="10">
    <source>
        <dbReference type="RuleBase" id="RU004504"/>
    </source>
</evidence>
<dbReference type="EMBL" id="FOYM01000009">
    <property type="protein sequence ID" value="SFR03425.1"/>
    <property type="molecule type" value="Genomic_DNA"/>
</dbReference>